<sequence length="73" mass="7501">MPESARKVPTPLDVASSRRRVQLVAEFANAVSRGDEWAANAAFAGAIAYDLEHPGAGARAAINAVRAGAGRAV</sequence>
<evidence type="ECO:0000313" key="2">
    <source>
        <dbReference type="Proteomes" id="UP001499895"/>
    </source>
</evidence>
<dbReference type="EMBL" id="BAAAHB010000011">
    <property type="protein sequence ID" value="GAA0454056.1"/>
    <property type="molecule type" value="Genomic_DNA"/>
</dbReference>
<reference evidence="1 2" key="1">
    <citation type="journal article" date="2019" name="Int. J. Syst. Evol. Microbiol.">
        <title>The Global Catalogue of Microorganisms (GCM) 10K type strain sequencing project: providing services to taxonomists for standard genome sequencing and annotation.</title>
        <authorList>
            <consortium name="The Broad Institute Genomics Platform"/>
            <consortium name="The Broad Institute Genome Sequencing Center for Infectious Disease"/>
            <person name="Wu L."/>
            <person name="Ma J."/>
        </authorList>
    </citation>
    <scope>NUCLEOTIDE SEQUENCE [LARGE SCALE GENOMIC DNA]</scope>
    <source>
        <strain evidence="1 2">JCM 10649</strain>
    </source>
</reference>
<protein>
    <submittedName>
        <fullName evidence="1">Uncharacterized protein</fullName>
    </submittedName>
</protein>
<evidence type="ECO:0000313" key="1">
    <source>
        <dbReference type="EMBL" id="GAA0454056.1"/>
    </source>
</evidence>
<keyword evidence="2" id="KW-1185">Reference proteome</keyword>
<dbReference type="Proteomes" id="UP001499895">
    <property type="component" value="Unassembled WGS sequence"/>
</dbReference>
<gene>
    <name evidence="1" type="ORF">GCM10009544_16040</name>
</gene>
<name>A0ABN0ZNU7_9ACTN</name>
<comment type="caution">
    <text evidence="1">The sequence shown here is derived from an EMBL/GenBank/DDBJ whole genome shotgun (WGS) entry which is preliminary data.</text>
</comment>
<proteinExistence type="predicted"/>
<accession>A0ABN0ZNU7</accession>
<organism evidence="1 2">
    <name type="scientific">Streptomyces stramineus</name>
    <dbReference type="NCBI Taxonomy" id="173861"/>
    <lineage>
        <taxon>Bacteria</taxon>
        <taxon>Bacillati</taxon>
        <taxon>Actinomycetota</taxon>
        <taxon>Actinomycetes</taxon>
        <taxon>Kitasatosporales</taxon>
        <taxon>Streptomycetaceae</taxon>
        <taxon>Streptomyces</taxon>
    </lineage>
</organism>